<feature type="compositionally biased region" description="Acidic residues" evidence="10">
    <location>
        <begin position="208"/>
        <end position="284"/>
    </location>
</feature>
<accession>A0A182NMI5</accession>
<reference evidence="15" key="1">
    <citation type="submission" date="2013-03" db="EMBL/GenBank/DDBJ databases">
        <title>The Genome Sequence of Anopheles dirus WRAIR2.</title>
        <authorList>
            <consortium name="The Broad Institute Genomics Platform"/>
            <person name="Neafsey D.E."/>
            <person name="Walton C."/>
            <person name="Walker B."/>
            <person name="Young S.K."/>
            <person name="Zeng Q."/>
            <person name="Gargeya S."/>
            <person name="Fitzgerald M."/>
            <person name="Haas B."/>
            <person name="Abouelleil A."/>
            <person name="Allen A.W."/>
            <person name="Alvarado L."/>
            <person name="Arachchi H.M."/>
            <person name="Berlin A.M."/>
            <person name="Chapman S.B."/>
            <person name="Gainer-Dewar J."/>
            <person name="Goldberg J."/>
            <person name="Griggs A."/>
            <person name="Gujja S."/>
            <person name="Hansen M."/>
            <person name="Howarth C."/>
            <person name="Imamovic A."/>
            <person name="Ireland A."/>
            <person name="Larimer J."/>
            <person name="McCowan C."/>
            <person name="Murphy C."/>
            <person name="Pearson M."/>
            <person name="Poon T.W."/>
            <person name="Priest M."/>
            <person name="Roberts A."/>
            <person name="Saif S."/>
            <person name="Shea T."/>
            <person name="Sisk P."/>
            <person name="Sykes S."/>
            <person name="Wortman J."/>
            <person name="Nusbaum C."/>
            <person name="Birren B."/>
        </authorList>
    </citation>
    <scope>NUCLEOTIDE SEQUENCE [LARGE SCALE GENOMIC DNA]</scope>
    <source>
        <strain evidence="15">WRAIR2</strain>
    </source>
</reference>
<dbReference type="GO" id="GO:0051731">
    <property type="term" value="F:polynucleotide 5'-hydroxyl-kinase activity"/>
    <property type="evidence" value="ECO:0007669"/>
    <property type="project" value="InterPro"/>
</dbReference>
<name>A0A182NMI5_9DIPT</name>
<feature type="domain" description="NOL9 C-terminal" evidence="13">
    <location>
        <begin position="842"/>
        <end position="932"/>
    </location>
</feature>
<evidence type="ECO:0000256" key="4">
    <source>
        <dbReference type="ARBA" id="ARBA00022679"/>
    </source>
</evidence>
<feature type="domain" description="NOL9 N-terminal" evidence="12">
    <location>
        <begin position="429"/>
        <end position="583"/>
    </location>
</feature>
<evidence type="ECO:0000256" key="7">
    <source>
        <dbReference type="ARBA" id="ARBA00022840"/>
    </source>
</evidence>
<evidence type="ECO:0000256" key="2">
    <source>
        <dbReference type="ARBA" id="ARBA00011003"/>
    </source>
</evidence>
<dbReference type="STRING" id="7168.A0A182NMI5"/>
<dbReference type="GO" id="GO:0000448">
    <property type="term" value="P:cleavage in ITS2 between 5.8S rRNA and LSU-rRNA of tricistronic rRNA transcript (SSU-rRNA, 5.8S rRNA, LSU-rRNA)"/>
    <property type="evidence" value="ECO:0007669"/>
    <property type="project" value="TreeGrafter"/>
</dbReference>
<evidence type="ECO:0000256" key="1">
    <source>
        <dbReference type="ARBA" id="ARBA00004604"/>
    </source>
</evidence>
<evidence type="ECO:0000313" key="14">
    <source>
        <dbReference type="EnsemblMetazoa" id="ADIR008870-PA"/>
    </source>
</evidence>
<dbReference type="InterPro" id="IPR057570">
    <property type="entry name" value="NOL9_C"/>
</dbReference>
<keyword evidence="15" id="KW-1185">Reference proteome</keyword>
<evidence type="ECO:0000256" key="3">
    <source>
        <dbReference type="ARBA" id="ARBA00022552"/>
    </source>
</evidence>
<dbReference type="Pfam" id="PF25467">
    <property type="entry name" value="NOL9_C"/>
    <property type="match status" value="1"/>
</dbReference>
<evidence type="ECO:0000256" key="9">
    <source>
        <dbReference type="ARBA" id="ARBA00071212"/>
    </source>
</evidence>
<dbReference type="InterPro" id="IPR027417">
    <property type="entry name" value="P-loop_NTPase"/>
</dbReference>
<keyword evidence="4" id="KW-0808">Transferase</keyword>
<comment type="similarity">
    <text evidence="2">Belongs to the Clp1 family. NOL9/GRC3 subfamily.</text>
</comment>
<dbReference type="EnsemblMetazoa" id="ADIR008870-RA">
    <property type="protein sequence ID" value="ADIR008870-PA"/>
    <property type="gene ID" value="ADIR008870"/>
</dbReference>
<dbReference type="InterPro" id="IPR032319">
    <property type="entry name" value="CLP1_P"/>
</dbReference>
<feature type="region of interest" description="Disordered" evidence="10">
    <location>
        <begin position="142"/>
        <end position="308"/>
    </location>
</feature>
<dbReference type="Pfam" id="PF24419">
    <property type="entry name" value="Cupin_NOL9"/>
    <property type="match status" value="1"/>
</dbReference>
<evidence type="ECO:0000259" key="11">
    <source>
        <dbReference type="Pfam" id="PF16575"/>
    </source>
</evidence>
<evidence type="ECO:0000259" key="12">
    <source>
        <dbReference type="Pfam" id="PF24419"/>
    </source>
</evidence>
<dbReference type="InterPro" id="IPR045116">
    <property type="entry name" value="Clp1/Grc3"/>
</dbReference>
<dbReference type="PANTHER" id="PTHR12755:SF3">
    <property type="entry name" value="POLYNUCLEOTIDE 5'-HYDROXYL-KINASE NOL9"/>
    <property type="match status" value="1"/>
</dbReference>
<feature type="compositionally biased region" description="Polar residues" evidence="10">
    <location>
        <begin position="18"/>
        <end position="37"/>
    </location>
</feature>
<feature type="compositionally biased region" description="Basic and acidic residues" evidence="10">
    <location>
        <begin position="161"/>
        <end position="178"/>
    </location>
</feature>
<feature type="region of interest" description="Disordered" evidence="10">
    <location>
        <begin position="358"/>
        <end position="422"/>
    </location>
</feature>
<keyword evidence="7" id="KW-0067">ATP-binding</keyword>
<dbReference type="GO" id="GO:0005730">
    <property type="term" value="C:nucleolus"/>
    <property type="evidence" value="ECO:0007669"/>
    <property type="project" value="UniProtKB-SubCell"/>
</dbReference>
<evidence type="ECO:0000256" key="5">
    <source>
        <dbReference type="ARBA" id="ARBA00022741"/>
    </source>
</evidence>
<protein>
    <recommendedName>
        <fullName evidence="9">Polynucleotide 5'-hydroxyl-kinase NOL9</fullName>
    </recommendedName>
</protein>
<dbReference type="GO" id="GO:0005524">
    <property type="term" value="F:ATP binding"/>
    <property type="evidence" value="ECO:0007669"/>
    <property type="project" value="UniProtKB-KW"/>
</dbReference>
<feature type="compositionally biased region" description="Acidic residues" evidence="10">
    <location>
        <begin position="394"/>
        <end position="404"/>
    </location>
</feature>
<proteinExistence type="inferred from homology"/>
<reference evidence="14" key="2">
    <citation type="submission" date="2020-05" db="UniProtKB">
        <authorList>
            <consortium name="EnsemblMetazoa"/>
        </authorList>
    </citation>
    <scope>IDENTIFICATION</scope>
    <source>
        <strain evidence="14">WRAIR2</strain>
    </source>
</reference>
<evidence type="ECO:0000256" key="10">
    <source>
        <dbReference type="SAM" id="MobiDB-lite"/>
    </source>
</evidence>
<dbReference type="Pfam" id="PF16575">
    <property type="entry name" value="CLP1_P"/>
    <property type="match status" value="1"/>
</dbReference>
<dbReference type="VEuPathDB" id="VectorBase:ADIR008870"/>
<evidence type="ECO:0000256" key="6">
    <source>
        <dbReference type="ARBA" id="ARBA00022777"/>
    </source>
</evidence>
<comment type="subcellular location">
    <subcellularLocation>
        <location evidence="1">Nucleus</location>
        <location evidence="1">Nucleolus</location>
    </subcellularLocation>
</comment>
<keyword evidence="3" id="KW-0698">rRNA processing</keyword>
<keyword evidence="6" id="KW-0418">Kinase</keyword>
<dbReference type="InterPro" id="IPR057573">
    <property type="entry name" value="NOL9_N"/>
</dbReference>
<evidence type="ECO:0000313" key="15">
    <source>
        <dbReference type="Proteomes" id="UP000075884"/>
    </source>
</evidence>
<feature type="region of interest" description="Disordered" evidence="10">
    <location>
        <begin position="1"/>
        <end position="81"/>
    </location>
</feature>
<evidence type="ECO:0000259" key="13">
    <source>
        <dbReference type="Pfam" id="PF25467"/>
    </source>
</evidence>
<dbReference type="Proteomes" id="UP000075884">
    <property type="component" value="Unassembled WGS sequence"/>
</dbReference>
<dbReference type="Gene3D" id="3.40.50.300">
    <property type="entry name" value="P-loop containing nucleotide triphosphate hydrolases"/>
    <property type="match status" value="1"/>
</dbReference>
<feature type="compositionally biased region" description="Basic and acidic residues" evidence="10">
    <location>
        <begin position="44"/>
        <end position="72"/>
    </location>
</feature>
<dbReference type="PANTHER" id="PTHR12755">
    <property type="entry name" value="CLEAVAGE/POLYADENYLATION FACTOR IA SUBUNIT CLP1P"/>
    <property type="match status" value="1"/>
</dbReference>
<evidence type="ECO:0000256" key="8">
    <source>
        <dbReference type="ARBA" id="ARBA00023242"/>
    </source>
</evidence>
<keyword evidence="5" id="KW-0547">Nucleotide-binding</keyword>
<keyword evidence="8" id="KW-0539">Nucleus</keyword>
<dbReference type="SUPFAM" id="SSF52540">
    <property type="entry name" value="P-loop containing nucleoside triphosphate hydrolases"/>
    <property type="match status" value="1"/>
</dbReference>
<dbReference type="AlphaFoldDB" id="A0A182NMI5"/>
<feature type="domain" description="Clp1 P-loop" evidence="11">
    <location>
        <begin position="619"/>
        <end position="754"/>
    </location>
</feature>
<sequence>MPKKNRAKNRAASDRGMNRNSAKQAHQNENEWTISKNQKPRSTHNQEDAPPVKRSKLDEKNNNKAELAKPEHVFPTPSPPQTVQVVKCDIAESMSDSDSDDDDYIAKFFVDTPATNGKNAQKKAASKKADTKQTKVIDGWFEEENDCTLTCDPEKANNLNSKKESKTLAEAEADKKQSSDANTMPSTKGRLVAYKKKQPDMASQESMSYEDSDFDSDDLGTDDDDSFEDGEDDGEEGEEEEDEADIDSDDYGSTDGSDDYYYESEEMSGDDEFGSGTSDDENDTEALHLNDYLQYMSGHPYESDSDDKDYVSTKVEDNSVVVPNGAAVIQDVNDDTILFDNSVIIELPADYGVEKMTSDIETSPQEDAPVEEEAPMEAASMEDTQATKTPVYEADLDDEDDDAESNSSCPQLVDMLPPASPASSVPSAYTFYDAIDLRMSLAVLKSPIYVYGHLSVQALFGKIEMMGYQFSTAEKRTVYASGGYNAINITPIPSPEAFDRTAFERILAKLKPHFVESDICRLAELFDPDHSALVLLRADNFDDGDAIVPVVSKLLPDYNLFPSTLPLNRKSPFRSTETLLEIAIVVPGQVATRIGPQFQHNPVWDAIPLSRTTRLMVMGGKGSGKSTLCQYLINRHVNQFGRVVLLDLDIGQPLLFVPETISVCVVQEPILGVGYFANVKPHKCHLFGSLNVVSSPHVYLQNVRSLVKYCSEDPELKNVPWIINTMGYVSGFGEELTAALVRVVQPTALLQLTIPKNFKQTAALNKPQNYSIQLTDAVVNAYKFNILKEEADQQPDPVKYTFHPVDVVYEPSSASFLPPKRRTIAILVQLVKILGDSCESFTDVKPHSAHLNDLSILITRDEYKPTKEKLQRVLDAALVYLCEKLENGHYNCHGVGIVRAVDEKENVYLLSSLTAEQLAKTNVLAICNTSLPSQVLLQQDVKIEGTIPFLQNMSSPQRNG</sequence>
<organism evidence="14 15">
    <name type="scientific">Anopheles dirus</name>
    <dbReference type="NCBI Taxonomy" id="7168"/>
    <lineage>
        <taxon>Eukaryota</taxon>
        <taxon>Metazoa</taxon>
        <taxon>Ecdysozoa</taxon>
        <taxon>Arthropoda</taxon>
        <taxon>Hexapoda</taxon>
        <taxon>Insecta</taxon>
        <taxon>Pterygota</taxon>
        <taxon>Neoptera</taxon>
        <taxon>Endopterygota</taxon>
        <taxon>Diptera</taxon>
        <taxon>Nematocera</taxon>
        <taxon>Culicoidea</taxon>
        <taxon>Culicidae</taxon>
        <taxon>Anophelinae</taxon>
        <taxon>Anopheles</taxon>
    </lineage>
</organism>